<dbReference type="AlphaFoldDB" id="A0AAV2RU22"/>
<dbReference type="EC" id="3.5.1.14" evidence="3"/>
<feature type="binding site" evidence="9">
    <location>
        <position position="378"/>
    </location>
    <ligand>
        <name>Zn(2+)</name>
        <dbReference type="ChEBI" id="CHEBI:29105"/>
        <label>2</label>
    </ligand>
</feature>
<dbReference type="Pfam" id="PF01546">
    <property type="entry name" value="Peptidase_M20"/>
    <property type="match status" value="1"/>
</dbReference>
<dbReference type="InterPro" id="IPR010159">
    <property type="entry name" value="N-acyl_aa_amidohydrolase"/>
</dbReference>
<keyword evidence="6" id="KW-0378">Hydrolase</keyword>
<keyword evidence="4" id="KW-0963">Cytoplasm</keyword>
<organism evidence="11 12">
    <name type="scientific">Meganyctiphanes norvegica</name>
    <name type="common">Northern krill</name>
    <name type="synonym">Thysanopoda norvegica</name>
    <dbReference type="NCBI Taxonomy" id="48144"/>
    <lineage>
        <taxon>Eukaryota</taxon>
        <taxon>Metazoa</taxon>
        <taxon>Ecdysozoa</taxon>
        <taxon>Arthropoda</taxon>
        <taxon>Crustacea</taxon>
        <taxon>Multicrustacea</taxon>
        <taxon>Malacostraca</taxon>
        <taxon>Eumalacostraca</taxon>
        <taxon>Eucarida</taxon>
        <taxon>Euphausiacea</taxon>
        <taxon>Euphausiidae</taxon>
        <taxon>Meganyctiphanes</taxon>
    </lineage>
</organism>
<sequence>MEDIWRSAHFCIVHFKKIIKHINSSYLYASCTSFSRGSSVEHLEKCHHINIVPGSIIVTVILSPEERPTHPRLLSTNTKMQHLLSLQQSYKDIITKDMEKINLALGSETDLKDLECMLQDIECSKALTKELQEEFSSAMQKENIPQEVMKEEIGGHDGMAKFVATPTFKNLKVGFALDEGYANPTEKFTIFYGERAPWWVLVTCEGQPGHGSQFLPNTAGEKLQKVINLFMKFRDSEQQKLKDNPDLKLGDVTTCNLTMLKGGVQFNVVPAELSVGFDLRVAPTVDFVKFEAMIEGWCKEAGPDVTYEFITKTTIQNLTCIEDGKCVWWDTFSRVCKEENMSLVKEIFPAATDCRFIRQLGIPALGFSPMNHTPILLHDHNEYLNEKIFLRGIEIYTKIIPAIANLKNC</sequence>
<evidence type="ECO:0000313" key="12">
    <source>
        <dbReference type="Proteomes" id="UP001497623"/>
    </source>
</evidence>
<protein>
    <recommendedName>
        <fullName evidence="3">N-acyl-aliphatic-L-amino acid amidohydrolase</fullName>
        <ecNumber evidence="3">3.5.1.14</ecNumber>
    </recommendedName>
    <alternativeName>
        <fullName evidence="8">N-acyl-L-amino-acid amidohydrolase</fullName>
    </alternativeName>
</protein>
<comment type="similarity">
    <text evidence="2">Belongs to the peptidase M20A family.</text>
</comment>
<comment type="caution">
    <text evidence="11">The sequence shown here is derived from an EMBL/GenBank/DDBJ whole genome shotgun (WGS) entry which is preliminary data.</text>
</comment>
<dbReference type="GO" id="GO:0004046">
    <property type="term" value="F:aminoacylase activity"/>
    <property type="evidence" value="ECO:0007669"/>
    <property type="project" value="UniProtKB-EC"/>
</dbReference>
<proteinExistence type="inferred from homology"/>
<gene>
    <name evidence="11" type="ORF">MNOR_LOCUS28561</name>
</gene>
<evidence type="ECO:0000256" key="4">
    <source>
        <dbReference type="ARBA" id="ARBA00022490"/>
    </source>
</evidence>
<dbReference type="Pfam" id="PF07687">
    <property type="entry name" value="M20_dimer"/>
    <property type="match status" value="1"/>
</dbReference>
<evidence type="ECO:0000256" key="2">
    <source>
        <dbReference type="ARBA" id="ARBA00006247"/>
    </source>
</evidence>
<dbReference type="FunFam" id="1.10.150.900:FF:000001">
    <property type="entry name" value="Aminoacylase-1, putative"/>
    <property type="match status" value="1"/>
</dbReference>
<reference evidence="11 12" key="1">
    <citation type="submission" date="2024-05" db="EMBL/GenBank/DDBJ databases">
        <authorList>
            <person name="Wallberg A."/>
        </authorList>
    </citation>
    <scope>NUCLEOTIDE SEQUENCE [LARGE SCALE GENOMIC DNA]</scope>
</reference>
<dbReference type="EMBL" id="CAXKWB010031705">
    <property type="protein sequence ID" value="CAL4140059.1"/>
    <property type="molecule type" value="Genomic_DNA"/>
</dbReference>
<evidence type="ECO:0000256" key="5">
    <source>
        <dbReference type="ARBA" id="ARBA00022723"/>
    </source>
</evidence>
<dbReference type="Gene3D" id="3.40.630.10">
    <property type="entry name" value="Zn peptidases"/>
    <property type="match status" value="1"/>
</dbReference>
<comment type="cofactor">
    <cofactor evidence="9">
        <name>Zn(2+)</name>
        <dbReference type="ChEBI" id="CHEBI:29105"/>
    </cofactor>
    <text evidence="9">Binds 2 Zn(2+) ions per subunit.</text>
</comment>
<accession>A0AAV2RU22</accession>
<evidence type="ECO:0000313" key="11">
    <source>
        <dbReference type="EMBL" id="CAL4140059.1"/>
    </source>
</evidence>
<dbReference type="InterPro" id="IPR002933">
    <property type="entry name" value="Peptidase_M20"/>
</dbReference>
<name>A0AAV2RU22_MEGNR</name>
<dbReference type="Gene3D" id="3.30.70.360">
    <property type="match status" value="1"/>
</dbReference>
<keyword evidence="5 9" id="KW-0479">Metal-binding</keyword>
<dbReference type="SUPFAM" id="SSF55031">
    <property type="entry name" value="Bacterial exopeptidase dimerisation domain"/>
    <property type="match status" value="1"/>
</dbReference>
<evidence type="ECO:0000256" key="6">
    <source>
        <dbReference type="ARBA" id="ARBA00022801"/>
    </source>
</evidence>
<dbReference type="InterPro" id="IPR052083">
    <property type="entry name" value="Aminoacylase-1_M20A"/>
</dbReference>
<evidence type="ECO:0000256" key="3">
    <source>
        <dbReference type="ARBA" id="ARBA00011913"/>
    </source>
</evidence>
<dbReference type="InterPro" id="IPR011650">
    <property type="entry name" value="Peptidase_M20_dimer"/>
</dbReference>
<dbReference type="GO" id="GO:0005737">
    <property type="term" value="C:cytoplasm"/>
    <property type="evidence" value="ECO:0007669"/>
    <property type="project" value="UniProtKB-SubCell"/>
</dbReference>
<evidence type="ECO:0000256" key="7">
    <source>
        <dbReference type="ARBA" id="ARBA00022833"/>
    </source>
</evidence>
<keyword evidence="12" id="KW-1185">Reference proteome</keyword>
<dbReference type="SUPFAM" id="SSF53187">
    <property type="entry name" value="Zn-dependent exopeptidases"/>
    <property type="match status" value="1"/>
</dbReference>
<dbReference type="NCBIfam" id="TIGR01880">
    <property type="entry name" value="Ac-peptdase-euk"/>
    <property type="match status" value="1"/>
</dbReference>
<feature type="binding site" evidence="9">
    <location>
        <position position="179"/>
    </location>
    <ligand>
        <name>Zn(2+)</name>
        <dbReference type="ChEBI" id="CHEBI:29105"/>
        <label>1</label>
    </ligand>
</feature>
<dbReference type="PANTHER" id="PTHR45892">
    <property type="entry name" value="AMINOACYLASE-1"/>
    <property type="match status" value="1"/>
</dbReference>
<dbReference type="Gene3D" id="1.10.150.900">
    <property type="match status" value="1"/>
</dbReference>
<evidence type="ECO:0000256" key="1">
    <source>
        <dbReference type="ARBA" id="ARBA00004496"/>
    </source>
</evidence>
<comment type="subcellular location">
    <subcellularLocation>
        <location evidence="1">Cytoplasm</location>
    </subcellularLocation>
</comment>
<evidence type="ECO:0000256" key="9">
    <source>
        <dbReference type="PIRSR" id="PIRSR610159-2"/>
    </source>
</evidence>
<feature type="binding site" evidence="9">
    <location>
        <position position="152"/>
    </location>
    <ligand>
        <name>Zn(2+)</name>
        <dbReference type="ChEBI" id="CHEBI:29105"/>
        <label>2</label>
    </ligand>
</feature>
<dbReference type="PANTHER" id="PTHR45892:SF1">
    <property type="entry name" value="AMINOACYLASE-1"/>
    <property type="match status" value="1"/>
</dbReference>
<feature type="binding site" evidence="9">
    <location>
        <position position="110"/>
    </location>
    <ligand>
        <name>Zn(2+)</name>
        <dbReference type="ChEBI" id="CHEBI:29105"/>
        <label>2</label>
    </ligand>
</feature>
<evidence type="ECO:0000256" key="8">
    <source>
        <dbReference type="ARBA" id="ARBA00029656"/>
    </source>
</evidence>
<dbReference type="InterPro" id="IPR036264">
    <property type="entry name" value="Bact_exopeptidase_dim_dom"/>
</dbReference>
<dbReference type="GO" id="GO:0046872">
    <property type="term" value="F:metal ion binding"/>
    <property type="evidence" value="ECO:0007669"/>
    <property type="project" value="UniProtKB-KW"/>
</dbReference>
<feature type="non-terminal residue" evidence="11">
    <location>
        <position position="409"/>
    </location>
</feature>
<feature type="binding site" evidence="9">
    <location>
        <position position="110"/>
    </location>
    <ligand>
        <name>Zn(2+)</name>
        <dbReference type="ChEBI" id="CHEBI:29105"/>
        <label>1</label>
    </ligand>
</feature>
<feature type="domain" description="Peptidase M20 dimerisation" evidence="10">
    <location>
        <begin position="193"/>
        <end position="304"/>
    </location>
</feature>
<keyword evidence="7 9" id="KW-0862">Zinc</keyword>
<dbReference type="GO" id="GO:0006520">
    <property type="term" value="P:amino acid metabolic process"/>
    <property type="evidence" value="ECO:0007669"/>
    <property type="project" value="InterPro"/>
</dbReference>
<dbReference type="FunFam" id="3.30.70.360:FF:000005">
    <property type="entry name" value="Putative Aminoacylase-1"/>
    <property type="match status" value="1"/>
</dbReference>
<evidence type="ECO:0000259" key="10">
    <source>
        <dbReference type="Pfam" id="PF07687"/>
    </source>
</evidence>
<dbReference type="Proteomes" id="UP001497623">
    <property type="component" value="Unassembled WGS sequence"/>
</dbReference>